<feature type="transmembrane region" description="Helical" evidence="1">
    <location>
        <begin position="73"/>
        <end position="92"/>
    </location>
</feature>
<protein>
    <submittedName>
        <fullName evidence="2">Uncharacterized protein</fullName>
    </submittedName>
</protein>
<dbReference type="OrthoDB" id="9851405at2"/>
<dbReference type="RefSeq" id="WP_065317981.1">
    <property type="nucleotide sequence ID" value="NZ_CP017477.1"/>
</dbReference>
<dbReference type="EMBL" id="LSFM01000013">
    <property type="protein sequence ID" value="OBY65839.1"/>
    <property type="molecule type" value="Genomic_DNA"/>
</dbReference>
<dbReference type="Proteomes" id="UP000092584">
    <property type="component" value="Unassembled WGS sequence"/>
</dbReference>
<comment type="caution">
    <text evidence="2">The sequence shown here is derived from an EMBL/GenBank/DDBJ whole genome shotgun (WGS) entry which is preliminary data.</text>
</comment>
<keyword evidence="1" id="KW-1133">Transmembrane helix</keyword>
<accession>A0A1B8U231</accession>
<keyword evidence="1" id="KW-0472">Membrane</keyword>
<sequence length="102" mass="12147">MDPWGSLTMLIKKQEVAKNRKAALKYELQKRREVLLKGGARKEMEFPEISKADMTILKEEIRRKHKADQTKNIIIYILFFILVLFLVYYIFINTKWEVITGI</sequence>
<evidence type="ECO:0000313" key="2">
    <source>
        <dbReference type="EMBL" id="OBY65839.1"/>
    </source>
</evidence>
<dbReference type="STRING" id="1774273.LPB03_02815"/>
<dbReference type="AlphaFoldDB" id="A0A1B8U231"/>
<keyword evidence="3" id="KW-1185">Reference proteome</keyword>
<dbReference type="KEGG" id="pob:LPB03_02815"/>
<evidence type="ECO:0000256" key="1">
    <source>
        <dbReference type="SAM" id="Phobius"/>
    </source>
</evidence>
<proteinExistence type="predicted"/>
<keyword evidence="1" id="KW-0812">Transmembrane</keyword>
<organism evidence="2 3">
    <name type="scientific">Polaribacter vadi</name>
    <dbReference type="NCBI Taxonomy" id="1774273"/>
    <lineage>
        <taxon>Bacteria</taxon>
        <taxon>Pseudomonadati</taxon>
        <taxon>Bacteroidota</taxon>
        <taxon>Flavobacteriia</taxon>
        <taxon>Flavobacteriales</taxon>
        <taxon>Flavobacteriaceae</taxon>
    </lineage>
</organism>
<name>A0A1B8U231_9FLAO</name>
<reference evidence="3" key="1">
    <citation type="submission" date="2016-02" db="EMBL/GenBank/DDBJ databases">
        <authorList>
            <person name="Shin S.-K."/>
            <person name="Yi H."/>
            <person name="Kim E."/>
        </authorList>
    </citation>
    <scope>NUCLEOTIDE SEQUENCE [LARGE SCALE GENOMIC DNA]</scope>
    <source>
        <strain evidence="3">LPB0003</strain>
    </source>
</reference>
<gene>
    <name evidence="2" type="ORF">LPB3_02265</name>
</gene>
<evidence type="ECO:0000313" key="3">
    <source>
        <dbReference type="Proteomes" id="UP000092584"/>
    </source>
</evidence>